<dbReference type="PROSITE" id="PS51186">
    <property type="entry name" value="GNAT"/>
    <property type="match status" value="1"/>
</dbReference>
<dbReference type="SUPFAM" id="SSF55729">
    <property type="entry name" value="Acyl-CoA N-acyltransferases (Nat)"/>
    <property type="match status" value="1"/>
</dbReference>
<keyword evidence="3" id="KW-1185">Reference proteome</keyword>
<dbReference type="EMBL" id="KZ613951">
    <property type="protein sequence ID" value="PMD36317.1"/>
    <property type="molecule type" value="Genomic_DNA"/>
</dbReference>
<gene>
    <name evidence="2" type="ORF">L207DRAFT_516020</name>
</gene>
<keyword evidence="2" id="KW-0012">Acyltransferase</keyword>
<keyword evidence="2" id="KW-0808">Transferase</keyword>
<feature type="domain" description="N-acetyltransferase" evidence="1">
    <location>
        <begin position="51"/>
        <end position="202"/>
    </location>
</feature>
<name>A0A2J6RCS2_HYAVF</name>
<evidence type="ECO:0000313" key="3">
    <source>
        <dbReference type="Proteomes" id="UP000235786"/>
    </source>
</evidence>
<dbReference type="AlphaFoldDB" id="A0A2J6RCS2"/>
<dbReference type="GO" id="GO:0016747">
    <property type="term" value="F:acyltransferase activity, transferring groups other than amino-acyl groups"/>
    <property type="evidence" value="ECO:0007669"/>
    <property type="project" value="InterPro"/>
</dbReference>
<dbReference type="InterPro" id="IPR016181">
    <property type="entry name" value="Acyl_CoA_acyltransferase"/>
</dbReference>
<dbReference type="OrthoDB" id="630895at2759"/>
<dbReference type="PANTHER" id="PTHR43328">
    <property type="entry name" value="ACETYLTRANSFERASE-RELATED"/>
    <property type="match status" value="1"/>
</dbReference>
<dbReference type="PANTHER" id="PTHR43328:SF1">
    <property type="entry name" value="N-ACETYLTRANSFERASE DOMAIN-CONTAINING PROTEIN"/>
    <property type="match status" value="1"/>
</dbReference>
<proteinExistence type="predicted"/>
<evidence type="ECO:0000313" key="2">
    <source>
        <dbReference type="EMBL" id="PMD36317.1"/>
    </source>
</evidence>
<dbReference type="STRING" id="1149755.A0A2J6RCS2"/>
<reference evidence="2 3" key="1">
    <citation type="submission" date="2016-04" db="EMBL/GenBank/DDBJ databases">
        <title>A degradative enzymes factory behind the ericoid mycorrhizal symbiosis.</title>
        <authorList>
            <consortium name="DOE Joint Genome Institute"/>
            <person name="Martino E."/>
            <person name="Morin E."/>
            <person name="Grelet G."/>
            <person name="Kuo A."/>
            <person name="Kohler A."/>
            <person name="Daghino S."/>
            <person name="Barry K."/>
            <person name="Choi C."/>
            <person name="Cichocki N."/>
            <person name="Clum A."/>
            <person name="Copeland A."/>
            <person name="Hainaut M."/>
            <person name="Haridas S."/>
            <person name="Labutti K."/>
            <person name="Lindquist E."/>
            <person name="Lipzen A."/>
            <person name="Khouja H.-R."/>
            <person name="Murat C."/>
            <person name="Ohm R."/>
            <person name="Olson A."/>
            <person name="Spatafora J."/>
            <person name="Veneault-Fourrey C."/>
            <person name="Henrissat B."/>
            <person name="Grigoriev I."/>
            <person name="Martin F."/>
            <person name="Perotto S."/>
        </authorList>
    </citation>
    <scope>NUCLEOTIDE SEQUENCE [LARGE SCALE GENOMIC DNA]</scope>
    <source>
        <strain evidence="2 3">F</strain>
    </source>
</reference>
<dbReference type="InterPro" id="IPR000182">
    <property type="entry name" value="GNAT_dom"/>
</dbReference>
<dbReference type="Pfam" id="PF13302">
    <property type="entry name" value="Acetyltransf_3"/>
    <property type="match status" value="1"/>
</dbReference>
<dbReference type="Gene3D" id="3.40.630.30">
    <property type="match status" value="1"/>
</dbReference>
<evidence type="ECO:0000259" key="1">
    <source>
        <dbReference type="PROSITE" id="PS51186"/>
    </source>
</evidence>
<dbReference type="Proteomes" id="UP000235786">
    <property type="component" value="Unassembled WGS sequence"/>
</dbReference>
<accession>A0A2J6RCS2</accession>
<organism evidence="2 3">
    <name type="scientific">Hyaloscypha variabilis (strain UAMH 11265 / GT02V1 / F)</name>
    <name type="common">Meliniomyces variabilis</name>
    <dbReference type="NCBI Taxonomy" id="1149755"/>
    <lineage>
        <taxon>Eukaryota</taxon>
        <taxon>Fungi</taxon>
        <taxon>Dikarya</taxon>
        <taxon>Ascomycota</taxon>
        <taxon>Pezizomycotina</taxon>
        <taxon>Leotiomycetes</taxon>
        <taxon>Helotiales</taxon>
        <taxon>Hyaloscyphaceae</taxon>
        <taxon>Hyaloscypha</taxon>
        <taxon>Hyaloscypha variabilis</taxon>
    </lineage>
</organism>
<protein>
    <submittedName>
        <fullName evidence="2">Acyl-CoA N-acyltransferase</fullName>
    </submittedName>
</protein>
<sequence>MATPPTTAPILTLSHNIAIRPFLSSDAASLALHANDKEMWLNGPDIVPFPFTLSDGLAYIARANDTTSWAQPSTGPAVPTMYAIILTPSPTTTATEADAAENEEKCIGSIEFVPGTDIHSRTFKLGYWLGREYWGKGIMSKVVAAFVGWVWGRFERVVRIEAEVHDFNRGSGRVLEKVGFVREGTLRCAVWKEGRLAGLEVWGLVREGVVV</sequence>